<feature type="transmembrane region" description="Helical" evidence="8">
    <location>
        <begin position="203"/>
        <end position="221"/>
    </location>
</feature>
<evidence type="ECO:0000313" key="11">
    <source>
        <dbReference type="Proteomes" id="UP000316801"/>
    </source>
</evidence>
<sequence>MSASFSVRPYLLLLPGLLPILAFMSLVIGMALSQSVGYFNFSGDSGFSLRFWHTVLSEQQFWRAFWYSARIALFSSLLSVALAYPVALWLRRPFAGSDLVSALIKAPILVHGLVAAFLYVNFISFQGFLNAALVHLGLVARPIRMQNDPYAIGVVILQVWKNMPFAFLILTGPVRAIGDDILDAARDLGAGAFARLRRVILPLTLRSLQAALILIFIGAAGDYSFQSVAGPTSLNSLAQYMVRIQQDNAGHGWNEAAVIAVMLMGLSLFGSAALAALIQFLLRRTGR</sequence>
<evidence type="ECO:0000256" key="2">
    <source>
        <dbReference type="ARBA" id="ARBA00007069"/>
    </source>
</evidence>
<comment type="subcellular location">
    <subcellularLocation>
        <location evidence="1 8">Cell membrane</location>
        <topology evidence="1 8">Multi-pass membrane protein</topology>
    </subcellularLocation>
</comment>
<evidence type="ECO:0000256" key="8">
    <source>
        <dbReference type="RuleBase" id="RU363032"/>
    </source>
</evidence>
<dbReference type="CDD" id="cd06261">
    <property type="entry name" value="TM_PBP2"/>
    <property type="match status" value="1"/>
</dbReference>
<dbReference type="GO" id="GO:0005886">
    <property type="term" value="C:plasma membrane"/>
    <property type="evidence" value="ECO:0007669"/>
    <property type="project" value="UniProtKB-SubCell"/>
</dbReference>
<dbReference type="PROSITE" id="PS50928">
    <property type="entry name" value="ABC_TM1"/>
    <property type="match status" value="1"/>
</dbReference>
<evidence type="ECO:0000259" key="9">
    <source>
        <dbReference type="PROSITE" id="PS50928"/>
    </source>
</evidence>
<evidence type="ECO:0000256" key="5">
    <source>
        <dbReference type="ARBA" id="ARBA00022692"/>
    </source>
</evidence>
<keyword evidence="11" id="KW-1185">Reference proteome</keyword>
<dbReference type="SUPFAM" id="SSF161098">
    <property type="entry name" value="MetI-like"/>
    <property type="match status" value="1"/>
</dbReference>
<organism evidence="10 11">
    <name type="scientific">Rhizobium straminoryzae</name>
    <dbReference type="NCBI Taxonomy" id="1387186"/>
    <lineage>
        <taxon>Bacteria</taxon>
        <taxon>Pseudomonadati</taxon>
        <taxon>Pseudomonadota</taxon>
        <taxon>Alphaproteobacteria</taxon>
        <taxon>Hyphomicrobiales</taxon>
        <taxon>Rhizobiaceae</taxon>
        <taxon>Rhizobium/Agrobacterium group</taxon>
        <taxon>Rhizobium</taxon>
    </lineage>
</organism>
<evidence type="ECO:0000256" key="3">
    <source>
        <dbReference type="ARBA" id="ARBA00022448"/>
    </source>
</evidence>
<comment type="caution">
    <text evidence="10">The sequence shown here is derived from an EMBL/GenBank/DDBJ whole genome shotgun (WGS) entry which is preliminary data.</text>
</comment>
<dbReference type="PANTHER" id="PTHR42929">
    <property type="entry name" value="INNER MEMBRANE ABC TRANSPORTER PERMEASE PROTEIN YDCU-RELATED-RELATED"/>
    <property type="match status" value="1"/>
</dbReference>
<keyword evidence="5 8" id="KW-0812">Transmembrane</keyword>
<feature type="transmembrane region" description="Helical" evidence="8">
    <location>
        <begin position="64"/>
        <end position="87"/>
    </location>
</feature>
<dbReference type="Proteomes" id="UP000316801">
    <property type="component" value="Unassembled WGS sequence"/>
</dbReference>
<dbReference type="InterPro" id="IPR000515">
    <property type="entry name" value="MetI-like"/>
</dbReference>
<dbReference type="PANTHER" id="PTHR42929:SF1">
    <property type="entry name" value="INNER MEMBRANE ABC TRANSPORTER PERMEASE PROTEIN YDCU-RELATED"/>
    <property type="match status" value="1"/>
</dbReference>
<keyword evidence="6 8" id="KW-1133">Transmembrane helix</keyword>
<keyword evidence="7 8" id="KW-0472">Membrane</keyword>
<dbReference type="AlphaFoldDB" id="A0A549TA24"/>
<reference evidence="10 11" key="1">
    <citation type="submission" date="2019-07" db="EMBL/GenBank/DDBJ databases">
        <title>Ln-dependent methylotrophs.</title>
        <authorList>
            <person name="Tani A."/>
        </authorList>
    </citation>
    <scope>NUCLEOTIDE SEQUENCE [LARGE SCALE GENOMIC DNA]</scope>
    <source>
        <strain evidence="10 11">SM12</strain>
    </source>
</reference>
<evidence type="ECO:0000256" key="4">
    <source>
        <dbReference type="ARBA" id="ARBA00022475"/>
    </source>
</evidence>
<feature type="domain" description="ABC transmembrane type-1" evidence="9">
    <location>
        <begin position="65"/>
        <end position="274"/>
    </location>
</feature>
<feature type="transmembrane region" description="Helical" evidence="8">
    <location>
        <begin position="256"/>
        <end position="282"/>
    </location>
</feature>
<comment type="similarity">
    <text evidence="2">Belongs to the binding-protein-dependent transport system permease family. CysTW subfamily.</text>
</comment>
<dbReference type="InterPro" id="IPR035906">
    <property type="entry name" value="MetI-like_sf"/>
</dbReference>
<name>A0A549TA24_9HYPH</name>
<gene>
    <name evidence="10" type="ORF">FNA46_12040</name>
</gene>
<evidence type="ECO:0000256" key="6">
    <source>
        <dbReference type="ARBA" id="ARBA00022989"/>
    </source>
</evidence>
<dbReference type="Gene3D" id="1.10.3720.10">
    <property type="entry name" value="MetI-like"/>
    <property type="match status" value="1"/>
</dbReference>
<evidence type="ECO:0000256" key="7">
    <source>
        <dbReference type="ARBA" id="ARBA00023136"/>
    </source>
</evidence>
<accession>A0A549TA24</accession>
<dbReference type="GO" id="GO:0055085">
    <property type="term" value="P:transmembrane transport"/>
    <property type="evidence" value="ECO:0007669"/>
    <property type="project" value="InterPro"/>
</dbReference>
<feature type="transmembrane region" description="Helical" evidence="8">
    <location>
        <begin position="108"/>
        <end position="129"/>
    </location>
</feature>
<dbReference type="EMBL" id="VJMG01000029">
    <property type="protein sequence ID" value="TRL38707.1"/>
    <property type="molecule type" value="Genomic_DNA"/>
</dbReference>
<protein>
    <submittedName>
        <fullName evidence="10">ABC transporter permease</fullName>
    </submittedName>
</protein>
<evidence type="ECO:0000313" key="10">
    <source>
        <dbReference type="EMBL" id="TRL38707.1"/>
    </source>
</evidence>
<dbReference type="RefSeq" id="WP_143125449.1">
    <property type="nucleotide sequence ID" value="NZ_VJMG01000029.1"/>
</dbReference>
<evidence type="ECO:0000256" key="1">
    <source>
        <dbReference type="ARBA" id="ARBA00004651"/>
    </source>
</evidence>
<proteinExistence type="inferred from homology"/>
<keyword evidence="4" id="KW-1003">Cell membrane</keyword>
<keyword evidence="3 8" id="KW-0813">Transport</keyword>
<dbReference type="Pfam" id="PF00528">
    <property type="entry name" value="BPD_transp_1"/>
    <property type="match status" value="1"/>
</dbReference>